<dbReference type="AlphaFoldDB" id="A0A9P4GXW2"/>
<dbReference type="Pfam" id="PF20684">
    <property type="entry name" value="Fung_rhodopsin"/>
    <property type="match status" value="1"/>
</dbReference>
<evidence type="ECO:0000256" key="1">
    <source>
        <dbReference type="ARBA" id="ARBA00004141"/>
    </source>
</evidence>
<feature type="compositionally biased region" description="Low complexity" evidence="6">
    <location>
        <begin position="298"/>
        <end position="313"/>
    </location>
</feature>
<dbReference type="PANTHER" id="PTHR33048">
    <property type="entry name" value="PTH11-LIKE INTEGRAL MEMBRANE PROTEIN (AFU_ORTHOLOGUE AFUA_5G11245)"/>
    <property type="match status" value="1"/>
</dbReference>
<dbReference type="GO" id="GO:0016020">
    <property type="term" value="C:membrane"/>
    <property type="evidence" value="ECO:0007669"/>
    <property type="project" value="UniProtKB-SubCell"/>
</dbReference>
<evidence type="ECO:0000256" key="5">
    <source>
        <dbReference type="ARBA" id="ARBA00038359"/>
    </source>
</evidence>
<sequence>MSKQVIKSHILIWVLWGASLILTVLRGFLRWHSQHRLYADDHFVSFGLLSLTGLTAVITCLLPQFYLAGAYTKAEMTYPLTLLPHPQDEFVKRTRTSLKLMFSQMLLFWTTLWSAKFSILFFFRHLIHGLPAYLMAWWACFVLVLLLYLASMASNFLTCRPLDKYCSATGRSDPDDLIQANASIKFATSADVIAGAIIMLLPLNLLRKLQISPQQKFGLAVIFSLDTIIIAFAFARLVQAIKATSNPDPSAIANGPVLLSMWSHIESSVSVIVATLPAFRYLLNSKAGRTRPSPSAPPVYASSKQQSGSGLKSTARRVLSGDDWSRKSVMRLPSSDKRRNNSSDFGSETELRPIEGIQKKVDYTVERS</sequence>
<gene>
    <name evidence="9" type="ORF">EK21DRAFT_105130</name>
</gene>
<feature type="transmembrane region" description="Helical" evidence="7">
    <location>
        <begin position="101"/>
        <end position="123"/>
    </location>
</feature>
<feature type="transmembrane region" description="Helical" evidence="7">
    <location>
        <begin position="12"/>
        <end position="31"/>
    </location>
</feature>
<comment type="caution">
    <text evidence="9">The sequence shown here is derived from an EMBL/GenBank/DDBJ whole genome shotgun (WGS) entry which is preliminary data.</text>
</comment>
<feature type="transmembrane region" description="Helical" evidence="7">
    <location>
        <begin position="261"/>
        <end position="283"/>
    </location>
</feature>
<dbReference type="EMBL" id="ML978329">
    <property type="protein sequence ID" value="KAF2023709.1"/>
    <property type="molecule type" value="Genomic_DNA"/>
</dbReference>
<evidence type="ECO:0000313" key="10">
    <source>
        <dbReference type="Proteomes" id="UP000799777"/>
    </source>
</evidence>
<feature type="transmembrane region" description="Helical" evidence="7">
    <location>
        <begin position="186"/>
        <end position="205"/>
    </location>
</feature>
<accession>A0A9P4GXW2</accession>
<keyword evidence="10" id="KW-1185">Reference proteome</keyword>
<evidence type="ECO:0000256" key="7">
    <source>
        <dbReference type="SAM" id="Phobius"/>
    </source>
</evidence>
<dbReference type="InterPro" id="IPR049326">
    <property type="entry name" value="Rhodopsin_dom_fungi"/>
</dbReference>
<evidence type="ECO:0000313" key="9">
    <source>
        <dbReference type="EMBL" id="KAF2023709.1"/>
    </source>
</evidence>
<evidence type="ECO:0000256" key="6">
    <source>
        <dbReference type="SAM" id="MobiDB-lite"/>
    </source>
</evidence>
<evidence type="ECO:0000259" key="8">
    <source>
        <dbReference type="Pfam" id="PF20684"/>
    </source>
</evidence>
<reference evidence="9" key="1">
    <citation type="journal article" date="2020" name="Stud. Mycol.">
        <title>101 Dothideomycetes genomes: a test case for predicting lifestyles and emergence of pathogens.</title>
        <authorList>
            <person name="Haridas S."/>
            <person name="Albert R."/>
            <person name="Binder M."/>
            <person name="Bloem J."/>
            <person name="Labutti K."/>
            <person name="Salamov A."/>
            <person name="Andreopoulos B."/>
            <person name="Baker S."/>
            <person name="Barry K."/>
            <person name="Bills G."/>
            <person name="Bluhm B."/>
            <person name="Cannon C."/>
            <person name="Castanera R."/>
            <person name="Culley D."/>
            <person name="Daum C."/>
            <person name="Ezra D."/>
            <person name="Gonzalez J."/>
            <person name="Henrissat B."/>
            <person name="Kuo A."/>
            <person name="Liang C."/>
            <person name="Lipzen A."/>
            <person name="Lutzoni F."/>
            <person name="Magnuson J."/>
            <person name="Mondo S."/>
            <person name="Nolan M."/>
            <person name="Ohm R."/>
            <person name="Pangilinan J."/>
            <person name="Park H.-J."/>
            <person name="Ramirez L."/>
            <person name="Alfaro M."/>
            <person name="Sun H."/>
            <person name="Tritt A."/>
            <person name="Yoshinaga Y."/>
            <person name="Zwiers L.-H."/>
            <person name="Turgeon B."/>
            <person name="Goodwin S."/>
            <person name="Spatafora J."/>
            <person name="Crous P."/>
            <person name="Grigoriev I."/>
        </authorList>
    </citation>
    <scope>NUCLEOTIDE SEQUENCE</scope>
    <source>
        <strain evidence="9">CBS 110217</strain>
    </source>
</reference>
<dbReference type="Proteomes" id="UP000799777">
    <property type="component" value="Unassembled WGS sequence"/>
</dbReference>
<evidence type="ECO:0000256" key="3">
    <source>
        <dbReference type="ARBA" id="ARBA00022989"/>
    </source>
</evidence>
<feature type="transmembrane region" description="Helical" evidence="7">
    <location>
        <begin position="130"/>
        <end position="150"/>
    </location>
</feature>
<comment type="similarity">
    <text evidence="5">Belongs to the SAT4 family.</text>
</comment>
<organism evidence="9 10">
    <name type="scientific">Setomelanomma holmii</name>
    <dbReference type="NCBI Taxonomy" id="210430"/>
    <lineage>
        <taxon>Eukaryota</taxon>
        <taxon>Fungi</taxon>
        <taxon>Dikarya</taxon>
        <taxon>Ascomycota</taxon>
        <taxon>Pezizomycotina</taxon>
        <taxon>Dothideomycetes</taxon>
        <taxon>Pleosporomycetidae</taxon>
        <taxon>Pleosporales</taxon>
        <taxon>Pleosporineae</taxon>
        <taxon>Phaeosphaeriaceae</taxon>
        <taxon>Setomelanomma</taxon>
    </lineage>
</organism>
<feature type="region of interest" description="Disordered" evidence="6">
    <location>
        <begin position="288"/>
        <end position="351"/>
    </location>
</feature>
<dbReference type="InterPro" id="IPR052337">
    <property type="entry name" value="SAT4-like"/>
</dbReference>
<comment type="subcellular location">
    <subcellularLocation>
        <location evidence="1">Membrane</location>
        <topology evidence="1">Multi-pass membrane protein</topology>
    </subcellularLocation>
</comment>
<dbReference type="PANTHER" id="PTHR33048:SF162">
    <property type="entry name" value="SATRATOXIN BIOSYNTHESIS SC1 CLUSTER PROTEIN 4"/>
    <property type="match status" value="1"/>
</dbReference>
<feature type="transmembrane region" description="Helical" evidence="7">
    <location>
        <begin position="43"/>
        <end position="66"/>
    </location>
</feature>
<feature type="domain" description="Rhodopsin" evidence="8">
    <location>
        <begin position="25"/>
        <end position="284"/>
    </location>
</feature>
<keyword evidence="2 7" id="KW-0812">Transmembrane</keyword>
<protein>
    <recommendedName>
        <fullName evidence="8">Rhodopsin domain-containing protein</fullName>
    </recommendedName>
</protein>
<proteinExistence type="inferred from homology"/>
<keyword evidence="3 7" id="KW-1133">Transmembrane helix</keyword>
<name>A0A9P4GXW2_9PLEO</name>
<feature type="transmembrane region" description="Helical" evidence="7">
    <location>
        <begin position="217"/>
        <end position="241"/>
    </location>
</feature>
<evidence type="ECO:0000256" key="4">
    <source>
        <dbReference type="ARBA" id="ARBA00023136"/>
    </source>
</evidence>
<keyword evidence="4 7" id="KW-0472">Membrane</keyword>
<dbReference type="OrthoDB" id="444631at2759"/>
<evidence type="ECO:0000256" key="2">
    <source>
        <dbReference type="ARBA" id="ARBA00022692"/>
    </source>
</evidence>